<sequence length="1571" mass="175190">MYSWDMIVAMDRDRLNRLLLHAYIGHFGNSSYFKPFTTTLEADSAAVRYLQDFVLDRPRLSFENADLSYSRASLNMRIISGNDVAVQQRAGGWEVSRLEWIEPMVGPLLELRLKLDEVETQIIDEVKLRLDLSKSEDFLLKFDADIGLQRLAGEDFAALFRKLPDEQRFFELGSIRRHPDSLLQPRSFRLATQPDKESQDTNGAVLVFVSMQEGHNFDPPGEGSGFRYLIPKSNFNFSAIAMLSSWRFYIVWLLEALKKKLTTCGEPLFIGVGECERVSISDTSLFVPASEHRRRWKMYGEFFEIVLRHEEFTFFDAGELTVFQLGDRMLLSWPVTARFKYEYELNYDEPSAHGQGGVQMLGHDLSGLLEYTLSGALEVEIGLMEFPVVHYKVMRSEFKRGAEKGEAPLSWEEHFKLHGEHIQAIDPDAGDEWEKAMLLLYIMWLVAVGFKAVVDGIVESILISLIDNITEVITSLPLRSEVLRQVRQVVTLNFGESFTGNQFFGPTDLVLFGQVQPHSSGMMIEPLEPRVVIGGECKFSANGLTTGPEWFVEPLEPGGVTKGDIEWRSGLYTVPAETHFEGSYWRERIRMVFGGHTAWALVTVTRQALAIAPLVQLVPANGEVTLDAGTTEQAAFTWSIEGDAAGGKLSASTGPRVLFTAGAGNDDYPHLVRVKVSNQDEDRYASIISMAARPHLTLPIRVDNMDQARRQVTLKYPDDLRPGRKLVWEIVEGASSGTLQVSEDGQFLARLEIVEHPLDRYMVMGAEIRDVEESNPHVFMKGYFILPLPLHDYIDVYSRLQQTVRIERCCMESNIPSAILTWLKNNGDMLFWDAITALPLDKVNELLFSAYERRVADQTIPSRLKGTVEYSDLGIVHELDNYRVDTPLFSLESTSYNKADVKLSIALEQGAQAISNLYGEVIAMYSHRTVNPLQPLLELPMEFAASELKVDMRNATSFKLSLGAGDLAPNLGQRMAEQMFKGIAIENSSFTLAQVLSSSISPVDMKIRSQTSTSDSRQAVLLFMAFGKDRQGHVPTDGSGFPALFSQSASDEQTCTTLLSAQMLHHLAYRKAIQASLEEAIWTYTTDPQGRIIKAQATEGYILVPAGKVPDQRIEFETLEFRIHAGRDAQALTVDFNNADVEQTWKPRCTVICRYRPKGGSNWINERVTLEPELNFRFTLQPDTQTESGRLDSTGTEGSEAVPGKAKARNATLEKLTDYSIRRGFINALSMWLDAKVATGLLSVLRVDNGKSLQVVSREIPGHMAVQGTFERNGGALRIVQRGMHLAAGDTLRFTTQPARTGIKWRCEALPDYPWNTGSIDPISGDYLAPASEVLQGNTQRVNIVAYDPASGQEDATQLTVLGSLVNVSPALQVLEGVKAGAEVQLHSFQMAQHSLDWSLVNVEGGAGGELSVAVDTARYTATAREPDIYCSIDKVVVVGLDTQGRAAGRPESAVILRRFKDPEIIVLRAEAMPEEGSLQLEGWYQGEPDDVEWYLPLQGPGTIDDNGLYRADPDAPDSYVIIRARKIVSSGEKSGHIVVPLPLQRFENVRAMQLRYAHSVRLACSKNLPD</sequence>
<feature type="region of interest" description="Disordered" evidence="1">
    <location>
        <begin position="1185"/>
        <end position="1206"/>
    </location>
</feature>
<name>A0ABM7CNI5_9PSED</name>
<evidence type="ECO:0000313" key="2">
    <source>
        <dbReference type="EMBL" id="AZL73008.1"/>
    </source>
</evidence>
<gene>
    <name evidence="2" type="ORF">EI693_07820</name>
</gene>
<dbReference type="RefSeq" id="WP_125463204.1">
    <property type="nucleotide sequence ID" value="NZ_CP034337.1"/>
</dbReference>
<evidence type="ECO:0000256" key="1">
    <source>
        <dbReference type="SAM" id="MobiDB-lite"/>
    </source>
</evidence>
<organism evidence="2 3">
    <name type="scientific">Pseudomonas oryziphila</name>
    <dbReference type="NCBI Taxonomy" id="2894079"/>
    <lineage>
        <taxon>Bacteria</taxon>
        <taxon>Pseudomonadati</taxon>
        <taxon>Pseudomonadota</taxon>
        <taxon>Gammaproteobacteria</taxon>
        <taxon>Pseudomonadales</taxon>
        <taxon>Pseudomonadaceae</taxon>
        <taxon>Pseudomonas</taxon>
    </lineage>
</organism>
<accession>A0ABM7CNI5</accession>
<protein>
    <submittedName>
        <fullName evidence="2">Uncharacterized protein</fullName>
    </submittedName>
</protein>
<keyword evidence="3" id="KW-1185">Reference proteome</keyword>
<feature type="compositionally biased region" description="Polar residues" evidence="1">
    <location>
        <begin position="1185"/>
        <end position="1197"/>
    </location>
</feature>
<evidence type="ECO:0000313" key="3">
    <source>
        <dbReference type="Proteomes" id="UP000272622"/>
    </source>
</evidence>
<dbReference type="EMBL" id="CP034337">
    <property type="protein sequence ID" value="AZL73008.1"/>
    <property type="molecule type" value="Genomic_DNA"/>
</dbReference>
<dbReference type="Proteomes" id="UP000272622">
    <property type="component" value="Chromosome"/>
</dbReference>
<proteinExistence type="predicted"/>
<reference evidence="2 3" key="1">
    <citation type="submission" date="2018-12" db="EMBL/GenBank/DDBJ databases">
        <authorList>
            <person name="Li S."/>
            <person name="Yang R."/>
            <person name="Chen G."/>
            <person name="Zou L."/>
            <person name="Zhang C."/>
            <person name="Chen Y."/>
            <person name="Liu Z."/>
            <person name="Li Y."/>
            <person name="Yan Y."/>
            <person name="Huang M."/>
            <person name="Chen T."/>
        </authorList>
    </citation>
    <scope>NUCLEOTIDE SEQUENCE [LARGE SCALE GENOMIC DNA]</scope>
    <source>
        <strain evidence="2 3">2014</strain>
    </source>
</reference>